<keyword evidence="1 2" id="KW-0413">Isomerase</keyword>
<protein>
    <recommendedName>
        <fullName evidence="2">Triosephosphate isomerase</fullName>
        <ecNumber evidence="2">5.3.1.1</ecNumber>
    </recommendedName>
</protein>
<dbReference type="Gene3D" id="3.20.20.70">
    <property type="entry name" value="Aldolase class I"/>
    <property type="match status" value="1"/>
</dbReference>
<evidence type="ECO:0000313" key="4">
    <source>
        <dbReference type="Proteomes" id="UP001596356"/>
    </source>
</evidence>
<keyword evidence="4" id="KW-1185">Reference proteome</keyword>
<evidence type="ECO:0000256" key="1">
    <source>
        <dbReference type="ARBA" id="ARBA00023235"/>
    </source>
</evidence>
<keyword evidence="2" id="KW-0312">Gluconeogenesis</keyword>
<comment type="subcellular location">
    <subcellularLocation>
        <location evidence="2">Cytoplasm</location>
    </subcellularLocation>
</comment>
<dbReference type="EMBL" id="JBHSWJ010000002">
    <property type="protein sequence ID" value="MFC6714075.1"/>
    <property type="molecule type" value="Genomic_DNA"/>
</dbReference>
<keyword evidence="2" id="KW-0963">Cytoplasm</keyword>
<keyword evidence="2" id="KW-0324">Glycolysis</keyword>
<name>A0ABW2AUB6_9MICO</name>
<comment type="similarity">
    <text evidence="2">Belongs to the triosephosphate isomerase family.</text>
</comment>
<dbReference type="RefSeq" id="WP_377822301.1">
    <property type="nucleotide sequence ID" value="NZ_JBHSWJ010000002.1"/>
</dbReference>
<gene>
    <name evidence="3" type="ORF">ACFQBT_09735</name>
</gene>
<evidence type="ECO:0000313" key="3">
    <source>
        <dbReference type="EMBL" id="MFC6714075.1"/>
    </source>
</evidence>
<sequence length="261" mass="26540">MTAGVPPLPATLIGTSTKSYLGAEAARAWGPTVLGRLQASGVDPGSTYICPAFALIPLLRDGFGAGGGLVGAQDVSVHPPGPFTGEVSAPLLAELGVRMVMAGHPERRRLFGESDDTVLAKVRATAREGMAPVVVVGEAVEGESAVAAVSAQIDAVIGDTDCPGGLVVAYEPAWAIGRDRPAPAEHVVDVVAALRSLLAPRGDSVRVLYGGSAQPGTFTAIAEAAQGDAQAVPDGVFLGRAGVDPDSFADVATEVWNIRRE</sequence>
<organism evidence="3 4">
    <name type="scientific">Branchiibius cervicis</name>
    <dbReference type="NCBI Taxonomy" id="908252"/>
    <lineage>
        <taxon>Bacteria</taxon>
        <taxon>Bacillati</taxon>
        <taxon>Actinomycetota</taxon>
        <taxon>Actinomycetes</taxon>
        <taxon>Micrococcales</taxon>
        <taxon>Dermacoccaceae</taxon>
        <taxon>Branchiibius</taxon>
    </lineage>
</organism>
<dbReference type="PROSITE" id="PS51440">
    <property type="entry name" value="TIM_2"/>
    <property type="match status" value="1"/>
</dbReference>
<accession>A0ABW2AUB6</accession>
<dbReference type="CDD" id="cd00311">
    <property type="entry name" value="TIM"/>
    <property type="match status" value="1"/>
</dbReference>
<dbReference type="Proteomes" id="UP001596356">
    <property type="component" value="Unassembled WGS sequence"/>
</dbReference>
<dbReference type="InterPro" id="IPR013785">
    <property type="entry name" value="Aldolase_TIM"/>
</dbReference>
<comment type="pathway">
    <text evidence="2">Carbohydrate degradation; glycolysis; D-glyceraldehyde 3-phosphate from glycerone phosphate: step 1/1.</text>
</comment>
<comment type="catalytic activity">
    <reaction evidence="2">
        <text>D-glyceraldehyde 3-phosphate = dihydroxyacetone phosphate</text>
        <dbReference type="Rhea" id="RHEA:18585"/>
        <dbReference type="ChEBI" id="CHEBI:57642"/>
        <dbReference type="ChEBI" id="CHEBI:59776"/>
        <dbReference type="EC" id="5.3.1.1"/>
    </reaction>
</comment>
<comment type="subunit">
    <text evidence="2">Homodimer.</text>
</comment>
<comment type="pathway">
    <text evidence="2">Carbohydrate biosynthesis; gluconeogenesis.</text>
</comment>
<reference evidence="4" key="1">
    <citation type="journal article" date="2019" name="Int. J. Syst. Evol. Microbiol.">
        <title>The Global Catalogue of Microorganisms (GCM) 10K type strain sequencing project: providing services to taxonomists for standard genome sequencing and annotation.</title>
        <authorList>
            <consortium name="The Broad Institute Genomics Platform"/>
            <consortium name="The Broad Institute Genome Sequencing Center for Infectious Disease"/>
            <person name="Wu L."/>
            <person name="Ma J."/>
        </authorList>
    </citation>
    <scope>NUCLEOTIDE SEQUENCE [LARGE SCALE GENOMIC DNA]</scope>
    <source>
        <strain evidence="4">NBRC 106593</strain>
    </source>
</reference>
<dbReference type="Pfam" id="PF00121">
    <property type="entry name" value="TIM"/>
    <property type="match status" value="1"/>
</dbReference>
<dbReference type="SUPFAM" id="SSF51351">
    <property type="entry name" value="Triosephosphate isomerase (TIM)"/>
    <property type="match status" value="1"/>
</dbReference>
<dbReference type="InterPro" id="IPR035990">
    <property type="entry name" value="TIM_sf"/>
</dbReference>
<dbReference type="EC" id="5.3.1.1" evidence="2"/>
<dbReference type="PANTHER" id="PTHR21139:SF2">
    <property type="entry name" value="TRIOSEPHOSPHATE ISOMERASE"/>
    <property type="match status" value="1"/>
</dbReference>
<dbReference type="PANTHER" id="PTHR21139">
    <property type="entry name" value="TRIOSEPHOSPHATE ISOMERASE"/>
    <property type="match status" value="1"/>
</dbReference>
<dbReference type="GO" id="GO:0016853">
    <property type="term" value="F:isomerase activity"/>
    <property type="evidence" value="ECO:0007669"/>
    <property type="project" value="UniProtKB-KW"/>
</dbReference>
<dbReference type="InterPro" id="IPR000652">
    <property type="entry name" value="Triosephosphate_isomerase"/>
</dbReference>
<evidence type="ECO:0000256" key="2">
    <source>
        <dbReference type="RuleBase" id="RU363013"/>
    </source>
</evidence>
<proteinExistence type="inferred from homology"/>
<comment type="caution">
    <text evidence="3">The sequence shown here is derived from an EMBL/GenBank/DDBJ whole genome shotgun (WGS) entry which is preliminary data.</text>
</comment>